<evidence type="ECO:0000313" key="4">
    <source>
        <dbReference type="EMBL" id="KAI7736829.1"/>
    </source>
</evidence>
<comment type="subcellular location">
    <subcellularLocation>
        <location evidence="1">Nucleus</location>
    </subcellularLocation>
</comment>
<dbReference type="GO" id="GO:0043565">
    <property type="term" value="F:sequence-specific DNA binding"/>
    <property type="evidence" value="ECO:0007669"/>
    <property type="project" value="TreeGrafter"/>
</dbReference>
<evidence type="ECO:0000256" key="2">
    <source>
        <dbReference type="ARBA" id="ARBA00023242"/>
    </source>
</evidence>
<proteinExistence type="predicted"/>
<dbReference type="PANTHER" id="PTHR31945:SF87">
    <property type="entry name" value="TRANSCRIPTION REGULATOR-RELATED"/>
    <property type="match status" value="1"/>
</dbReference>
<gene>
    <name evidence="4" type="ORF">M8C21_021841</name>
</gene>
<protein>
    <submittedName>
        <fullName evidence="4">Uncharacterized protein</fullName>
    </submittedName>
</protein>
<accession>A0AAD5C8J0</accession>
<dbReference type="Proteomes" id="UP001206925">
    <property type="component" value="Unassembled WGS sequence"/>
</dbReference>
<keyword evidence="5" id="KW-1185">Reference proteome</keyword>
<evidence type="ECO:0000256" key="1">
    <source>
        <dbReference type="ARBA" id="ARBA00004123"/>
    </source>
</evidence>
<keyword evidence="2" id="KW-0539">Nucleus</keyword>
<comment type="caution">
    <text evidence="4">The sequence shown here is derived from an EMBL/GenBank/DDBJ whole genome shotgun (WGS) entry which is preliminary data.</text>
</comment>
<evidence type="ECO:0000313" key="5">
    <source>
        <dbReference type="Proteomes" id="UP001206925"/>
    </source>
</evidence>
<organism evidence="4 5">
    <name type="scientific">Ambrosia artemisiifolia</name>
    <name type="common">Common ragweed</name>
    <dbReference type="NCBI Taxonomy" id="4212"/>
    <lineage>
        <taxon>Eukaryota</taxon>
        <taxon>Viridiplantae</taxon>
        <taxon>Streptophyta</taxon>
        <taxon>Embryophyta</taxon>
        <taxon>Tracheophyta</taxon>
        <taxon>Spermatophyta</taxon>
        <taxon>Magnoliopsida</taxon>
        <taxon>eudicotyledons</taxon>
        <taxon>Gunneridae</taxon>
        <taxon>Pentapetalae</taxon>
        <taxon>asterids</taxon>
        <taxon>campanulids</taxon>
        <taxon>Asterales</taxon>
        <taxon>Asteraceae</taxon>
        <taxon>Asteroideae</taxon>
        <taxon>Heliantheae alliance</taxon>
        <taxon>Heliantheae</taxon>
        <taxon>Ambrosia</taxon>
    </lineage>
</organism>
<dbReference type="InterPro" id="IPR051358">
    <property type="entry name" value="TF_AMS/ICE1/BHLH6-like"/>
</dbReference>
<feature type="coiled-coil region" evidence="3">
    <location>
        <begin position="33"/>
        <end position="60"/>
    </location>
</feature>
<name>A0AAD5C8J0_AMBAR</name>
<dbReference type="EMBL" id="JAMZMK010009184">
    <property type="protein sequence ID" value="KAI7736829.1"/>
    <property type="molecule type" value="Genomic_DNA"/>
</dbReference>
<reference evidence="4" key="1">
    <citation type="submission" date="2022-06" db="EMBL/GenBank/DDBJ databases">
        <title>Uncovering the hologenomic basis of an extraordinary plant invasion.</title>
        <authorList>
            <person name="Bieker V.C."/>
            <person name="Martin M.D."/>
            <person name="Gilbert T."/>
            <person name="Hodgins K."/>
            <person name="Battlay P."/>
            <person name="Petersen B."/>
            <person name="Wilson J."/>
        </authorList>
    </citation>
    <scope>NUCLEOTIDE SEQUENCE</scope>
    <source>
        <strain evidence="4">AA19_3_7</strain>
        <tissue evidence="4">Leaf</tissue>
    </source>
</reference>
<dbReference type="GO" id="GO:0005634">
    <property type="term" value="C:nucleus"/>
    <property type="evidence" value="ECO:0007669"/>
    <property type="project" value="UniProtKB-SubCell"/>
</dbReference>
<dbReference type="PANTHER" id="PTHR31945">
    <property type="entry name" value="TRANSCRIPTION FACTOR SCREAM2-RELATED"/>
    <property type="match status" value="1"/>
</dbReference>
<dbReference type="AlphaFoldDB" id="A0AAD5C8J0"/>
<dbReference type="GO" id="GO:0003700">
    <property type="term" value="F:DNA-binding transcription factor activity"/>
    <property type="evidence" value="ECO:0007669"/>
    <property type="project" value="TreeGrafter"/>
</dbReference>
<evidence type="ECO:0000256" key="3">
    <source>
        <dbReference type="SAM" id="Coils"/>
    </source>
</evidence>
<sequence>MVSREHKKAALHEKLQLLRAVTNSHAKEDTSIVNDASKYIEELKKKIDNLNQDIAQSSSYQNSWPMVTVEPLEKGIQVVFNLKHMELR</sequence>
<keyword evidence="3" id="KW-0175">Coiled coil</keyword>